<dbReference type="Proteomes" id="UP001454036">
    <property type="component" value="Unassembled WGS sequence"/>
</dbReference>
<evidence type="ECO:0000313" key="2">
    <source>
        <dbReference type="Proteomes" id="UP001454036"/>
    </source>
</evidence>
<keyword evidence="2" id="KW-1185">Reference proteome</keyword>
<protein>
    <recommendedName>
        <fullName evidence="3">Retrotransposon gag domain-containing protein</fullName>
    </recommendedName>
</protein>
<evidence type="ECO:0008006" key="3">
    <source>
        <dbReference type="Google" id="ProtNLM"/>
    </source>
</evidence>
<gene>
    <name evidence="1" type="ORF">LIER_24093</name>
</gene>
<name>A0AAV3R128_LITER</name>
<dbReference type="PANTHER" id="PTHR34222:SF94">
    <property type="entry name" value="CCHC-TYPE DOMAIN-CONTAINING PROTEIN"/>
    <property type="match status" value="1"/>
</dbReference>
<dbReference type="AlphaFoldDB" id="A0AAV3R128"/>
<sequence>MLAQWILNTIDSSLRKTIPYFEEAHPLWAVRQRRFDVGSGTRKQQLKAVLAACKQTAGMSIDEYFGKLQPLWDELATYDPIPSCGCGLCICDLGEKFQQKQENHKLHEFLCGIYVDRFKALRSFLLSQDPPPTLDRAYHAMLQEEQLLSHRGLSLDRDNVMAMAVNSPSRVAMTYPLFFPDWWGDRPRGSEIGAGSKLSGQGRPWGQAIGAAGGRGRDTALACVGQYCRGFFWLGWSVSSKCGWLVQLRLE</sequence>
<comment type="caution">
    <text evidence="1">The sequence shown here is derived from an EMBL/GenBank/DDBJ whole genome shotgun (WGS) entry which is preliminary data.</text>
</comment>
<evidence type="ECO:0000313" key="1">
    <source>
        <dbReference type="EMBL" id="GAA0169658.1"/>
    </source>
</evidence>
<organism evidence="1 2">
    <name type="scientific">Lithospermum erythrorhizon</name>
    <name type="common">Purple gromwell</name>
    <name type="synonym">Lithospermum officinale var. erythrorhizon</name>
    <dbReference type="NCBI Taxonomy" id="34254"/>
    <lineage>
        <taxon>Eukaryota</taxon>
        <taxon>Viridiplantae</taxon>
        <taxon>Streptophyta</taxon>
        <taxon>Embryophyta</taxon>
        <taxon>Tracheophyta</taxon>
        <taxon>Spermatophyta</taxon>
        <taxon>Magnoliopsida</taxon>
        <taxon>eudicotyledons</taxon>
        <taxon>Gunneridae</taxon>
        <taxon>Pentapetalae</taxon>
        <taxon>asterids</taxon>
        <taxon>lamiids</taxon>
        <taxon>Boraginales</taxon>
        <taxon>Boraginaceae</taxon>
        <taxon>Boraginoideae</taxon>
        <taxon>Lithospermeae</taxon>
        <taxon>Lithospermum</taxon>
    </lineage>
</organism>
<proteinExistence type="predicted"/>
<dbReference type="EMBL" id="BAABME010006929">
    <property type="protein sequence ID" value="GAA0169658.1"/>
    <property type="molecule type" value="Genomic_DNA"/>
</dbReference>
<reference evidence="1 2" key="1">
    <citation type="submission" date="2024-01" db="EMBL/GenBank/DDBJ databases">
        <title>The complete chloroplast genome sequence of Lithospermum erythrorhizon: insights into the phylogenetic relationship among Boraginaceae species and the maternal lineages of purple gromwells.</title>
        <authorList>
            <person name="Okada T."/>
            <person name="Watanabe K."/>
        </authorList>
    </citation>
    <scope>NUCLEOTIDE SEQUENCE [LARGE SCALE GENOMIC DNA]</scope>
</reference>
<accession>A0AAV3R128</accession>
<dbReference type="PANTHER" id="PTHR34222">
    <property type="entry name" value="GAG_PRE-INTEGRS DOMAIN-CONTAINING PROTEIN"/>
    <property type="match status" value="1"/>
</dbReference>